<protein>
    <submittedName>
        <fullName evidence="1">Uncharacterized protein</fullName>
    </submittedName>
</protein>
<comment type="caution">
    <text evidence="1">The sequence shown here is derived from an EMBL/GenBank/DDBJ whole genome shotgun (WGS) entry which is preliminary data.</text>
</comment>
<name>A0ABQ9HP92_9NEOP</name>
<keyword evidence="2" id="KW-1185">Reference proteome</keyword>
<accession>A0ABQ9HP92</accession>
<evidence type="ECO:0000313" key="1">
    <source>
        <dbReference type="EMBL" id="KAJ8886174.1"/>
    </source>
</evidence>
<gene>
    <name evidence="1" type="ORF">PR048_012383</name>
</gene>
<dbReference type="EMBL" id="JARBHB010000004">
    <property type="protein sequence ID" value="KAJ8886174.1"/>
    <property type="molecule type" value="Genomic_DNA"/>
</dbReference>
<proteinExistence type="predicted"/>
<dbReference type="Proteomes" id="UP001159363">
    <property type="component" value="Chromosome X"/>
</dbReference>
<reference evidence="1 2" key="1">
    <citation type="submission" date="2023-02" db="EMBL/GenBank/DDBJ databases">
        <title>LHISI_Scaffold_Assembly.</title>
        <authorList>
            <person name="Stuart O.P."/>
            <person name="Cleave R."/>
            <person name="Magrath M.J.L."/>
            <person name="Mikheyev A.S."/>
        </authorList>
    </citation>
    <scope>NUCLEOTIDE SEQUENCE [LARGE SCALE GENOMIC DNA]</scope>
    <source>
        <strain evidence="1">Daus_M_001</strain>
        <tissue evidence="1">Leg muscle</tissue>
    </source>
</reference>
<organism evidence="1 2">
    <name type="scientific">Dryococelus australis</name>
    <dbReference type="NCBI Taxonomy" id="614101"/>
    <lineage>
        <taxon>Eukaryota</taxon>
        <taxon>Metazoa</taxon>
        <taxon>Ecdysozoa</taxon>
        <taxon>Arthropoda</taxon>
        <taxon>Hexapoda</taxon>
        <taxon>Insecta</taxon>
        <taxon>Pterygota</taxon>
        <taxon>Neoptera</taxon>
        <taxon>Polyneoptera</taxon>
        <taxon>Phasmatodea</taxon>
        <taxon>Verophasmatodea</taxon>
        <taxon>Anareolatae</taxon>
        <taxon>Phasmatidae</taxon>
        <taxon>Eurycanthinae</taxon>
        <taxon>Dryococelus</taxon>
    </lineage>
</organism>
<sequence length="149" mass="16891">MSTVYTATQLAITAVHIPGCMKPCFATRPSIGAFHTTSPCGRKTVWRHTHSGKNSNTAKCVLCSSASDSCRFCRYMLQIPFRQEKRSMEANVIPHHAVLKRPVQLLNPELQRDFVHMIFNFRTMPVVFTAKFRFIQMTTSISAYFGTTL</sequence>
<evidence type="ECO:0000313" key="2">
    <source>
        <dbReference type="Proteomes" id="UP001159363"/>
    </source>
</evidence>